<feature type="signal peptide" evidence="1">
    <location>
        <begin position="1"/>
        <end position="22"/>
    </location>
</feature>
<dbReference type="Pfam" id="PF25976">
    <property type="entry name" value="LpqB_N"/>
    <property type="match status" value="1"/>
</dbReference>
<accession>A0AAU0ME18</accession>
<organism evidence="3 4">
    <name type="scientific">Microbacterium limosum</name>
    <dbReference type="NCBI Taxonomy" id="3079935"/>
    <lineage>
        <taxon>Bacteria</taxon>
        <taxon>Bacillati</taxon>
        <taxon>Actinomycetota</taxon>
        <taxon>Actinomycetes</taxon>
        <taxon>Micrococcales</taxon>
        <taxon>Microbacteriaceae</taxon>
        <taxon>Microbacterium</taxon>
    </lineage>
</organism>
<dbReference type="InterPro" id="IPR059026">
    <property type="entry name" value="LpqB_N"/>
</dbReference>
<dbReference type="SMART" id="SM00909">
    <property type="entry name" value="Germane"/>
    <property type="match status" value="1"/>
</dbReference>
<reference evidence="3 4" key="1">
    <citation type="submission" date="2023-10" db="EMBL/GenBank/DDBJ databases">
        <title>Y20.</title>
        <authorList>
            <person name="Zhang G."/>
            <person name="Ding Y."/>
        </authorList>
    </citation>
    <scope>NUCLEOTIDE SEQUENCE [LARGE SCALE GENOMIC DNA]</scope>
    <source>
        <strain evidence="3 4">Y20</strain>
    </source>
</reference>
<name>A0AAU0ME18_9MICO</name>
<dbReference type="KEGG" id="mliy:RYJ27_08645"/>
<evidence type="ECO:0000256" key="1">
    <source>
        <dbReference type="SAM" id="SignalP"/>
    </source>
</evidence>
<dbReference type="Pfam" id="PF10646">
    <property type="entry name" value="Germane"/>
    <property type="match status" value="1"/>
</dbReference>
<evidence type="ECO:0000259" key="2">
    <source>
        <dbReference type="SMART" id="SM00909"/>
    </source>
</evidence>
<evidence type="ECO:0000313" key="4">
    <source>
        <dbReference type="Proteomes" id="UP001329313"/>
    </source>
</evidence>
<keyword evidence="1" id="KW-0732">Signal</keyword>
<gene>
    <name evidence="3" type="ORF">RYJ27_08645</name>
</gene>
<protein>
    <submittedName>
        <fullName evidence="3">LpqB family beta-propeller domain-containing protein</fullName>
    </submittedName>
</protein>
<proteinExistence type="predicted"/>
<evidence type="ECO:0000313" key="3">
    <source>
        <dbReference type="EMBL" id="WOQ68778.1"/>
    </source>
</evidence>
<dbReference type="AlphaFoldDB" id="A0AAU0ME18"/>
<feature type="domain" description="GerMN" evidence="2">
    <location>
        <begin position="204"/>
        <end position="292"/>
    </location>
</feature>
<feature type="chain" id="PRO_5043961586" evidence="1">
    <location>
        <begin position="23"/>
        <end position="558"/>
    </location>
</feature>
<dbReference type="EMBL" id="CP137080">
    <property type="protein sequence ID" value="WOQ68778.1"/>
    <property type="molecule type" value="Genomic_DNA"/>
</dbReference>
<keyword evidence="4" id="KW-1185">Reference proteome</keyword>
<dbReference type="Pfam" id="PF10647">
    <property type="entry name" value="Gmad1"/>
    <property type="match status" value="1"/>
</dbReference>
<dbReference type="InterPro" id="IPR018910">
    <property type="entry name" value="LpqB_C"/>
</dbReference>
<dbReference type="Proteomes" id="UP001329313">
    <property type="component" value="Chromosome"/>
</dbReference>
<dbReference type="PROSITE" id="PS51257">
    <property type="entry name" value="PROKAR_LIPOPROTEIN"/>
    <property type="match status" value="1"/>
</dbReference>
<dbReference type="InterPro" id="IPR019606">
    <property type="entry name" value="GerMN"/>
</dbReference>
<dbReference type="RefSeq" id="WP_330169919.1">
    <property type="nucleotide sequence ID" value="NZ_CP137080.1"/>
</dbReference>
<sequence>MIRARRAVLAALLAVGAIVLSACSGLPTSGPVYPGLVAGDAPEIPDFSFQPDRPQPGASPEQIVEGFVAAATSPAGEWATASLFLAPEFRTEWAPEAGVIVDVPGSRRFSVVTDGVIQMETTTTADVDASGAYYSAEQGEAALSYELAEQEDGEWRITAAPDGIVLDADAFETVYRPYSVMYFDPTWSFLAPDVRWYPARTNIATRIAQAIIEGSPSPWLASSVVSAVPEGVGIARVTSEQGVAQVDLTGNAVEADPVTLGRLLRQLQASLMGTGVAGVELAVDGAPLAVEPAQAQSTAIDSRALALTASGFGFVTDDELEPIPGLSDAIEGLGATAISVGRGEDVAAVAVATGGVVRVDAAAEITTVDTRAGLADPVIDPAGTIWTVPRDQPSALRAAPAEGDPVEITGAFPGVTRVEALQVSRDGTRMAAIVTQGGRDAIVVAGIVRDAEGRPVSLGETRRVTRLEASGIDIAWLDEQTVGVVVGAGQTSAIVSHTVGSVGTVLAAPSDPIAVAAGATSTSARLLTASGELYVRRGSAWQIVTGDVAVLASQMGSG</sequence>